<reference evidence="1 2" key="1">
    <citation type="submission" date="2024-01" db="EMBL/GenBank/DDBJ databases">
        <title>Genome assemblies of Stephania.</title>
        <authorList>
            <person name="Yang L."/>
        </authorList>
    </citation>
    <scope>NUCLEOTIDE SEQUENCE [LARGE SCALE GENOMIC DNA]</scope>
    <source>
        <strain evidence="1">QJT</strain>
        <tissue evidence="1">Leaf</tissue>
    </source>
</reference>
<dbReference type="EMBL" id="JBBNAE010000007">
    <property type="protein sequence ID" value="KAK9110477.1"/>
    <property type="molecule type" value="Genomic_DNA"/>
</dbReference>
<dbReference type="AlphaFoldDB" id="A0AAP0I865"/>
<protein>
    <submittedName>
        <fullName evidence="1">Uncharacterized protein</fullName>
    </submittedName>
</protein>
<keyword evidence="2" id="KW-1185">Reference proteome</keyword>
<organism evidence="1 2">
    <name type="scientific">Stephania japonica</name>
    <dbReference type="NCBI Taxonomy" id="461633"/>
    <lineage>
        <taxon>Eukaryota</taxon>
        <taxon>Viridiplantae</taxon>
        <taxon>Streptophyta</taxon>
        <taxon>Embryophyta</taxon>
        <taxon>Tracheophyta</taxon>
        <taxon>Spermatophyta</taxon>
        <taxon>Magnoliopsida</taxon>
        <taxon>Ranunculales</taxon>
        <taxon>Menispermaceae</taxon>
        <taxon>Menispermoideae</taxon>
        <taxon>Cissampelideae</taxon>
        <taxon>Stephania</taxon>
    </lineage>
</organism>
<evidence type="ECO:0000313" key="1">
    <source>
        <dbReference type="EMBL" id="KAK9110477.1"/>
    </source>
</evidence>
<name>A0AAP0I865_9MAGN</name>
<proteinExistence type="predicted"/>
<evidence type="ECO:0000313" key="2">
    <source>
        <dbReference type="Proteomes" id="UP001417504"/>
    </source>
</evidence>
<comment type="caution">
    <text evidence="1">The sequence shown here is derived from an EMBL/GenBank/DDBJ whole genome shotgun (WGS) entry which is preliminary data.</text>
</comment>
<accession>A0AAP0I865</accession>
<gene>
    <name evidence="1" type="ORF">Sjap_018537</name>
</gene>
<dbReference type="Proteomes" id="UP001417504">
    <property type="component" value="Unassembled WGS sequence"/>
</dbReference>
<sequence>MMRARLLFGPASGIGSKWRSGPGDPTLGRHRFTERHVELAAWDRAQVPGPESAVRAEQPALQENLTSGNMGECLELGCMLHHLKVLKIHGVVYSSSCFFKCYHLFLLKISIALESLIRYSAKLWWCPAVMRLIEDDTQRLTGAPMVIGRLPTRGTGIGLSVGVVVQYSSYVYCCAASQKTTLFGGAATGPP</sequence>